<proteinExistence type="predicted"/>
<dbReference type="InterPro" id="IPR009326">
    <property type="entry name" value="DUF984"/>
</dbReference>
<dbReference type="STRING" id="526729.SAMN04324258_2237"/>
<accession>A0A1T5KQQ9</accession>
<feature type="region of interest" description="Disordered" evidence="1">
    <location>
        <begin position="27"/>
        <end position="51"/>
    </location>
</feature>
<dbReference type="SMART" id="SM01022">
    <property type="entry name" value="ASCH"/>
    <property type="match status" value="1"/>
</dbReference>
<dbReference type="PANTHER" id="PTHR39203">
    <property type="entry name" value="CYTOPLASMIC PROTEIN-RELATED"/>
    <property type="match status" value="1"/>
</dbReference>
<dbReference type="RefSeq" id="WP_139820850.1">
    <property type="nucleotide sequence ID" value="NZ_FUZQ01000004.1"/>
</dbReference>
<dbReference type="AlphaFoldDB" id="A0A1T5KQQ9"/>
<dbReference type="InterPro" id="IPR015947">
    <property type="entry name" value="PUA-like_sf"/>
</dbReference>
<dbReference type="InterPro" id="IPR007374">
    <property type="entry name" value="ASCH_domain"/>
</dbReference>
<evidence type="ECO:0000313" key="3">
    <source>
        <dbReference type="EMBL" id="SKC65628.1"/>
    </source>
</evidence>
<protein>
    <submittedName>
        <fullName evidence="3">Uncharacterized protein YhfF</fullName>
    </submittedName>
</protein>
<feature type="domain" description="ASCH" evidence="2">
    <location>
        <begin position="50"/>
        <end position="173"/>
    </location>
</feature>
<dbReference type="PANTHER" id="PTHR39203:SF1">
    <property type="entry name" value="CYTOPLASMIC PROTEIN"/>
    <property type="match status" value="1"/>
</dbReference>
<dbReference type="Gene3D" id="3.10.400.10">
    <property type="entry name" value="Sulfate adenylyltransferase"/>
    <property type="match status" value="1"/>
</dbReference>
<keyword evidence="4" id="KW-1185">Reference proteome</keyword>
<dbReference type="EMBL" id="FUZQ01000004">
    <property type="protein sequence ID" value="SKC65628.1"/>
    <property type="molecule type" value="Genomic_DNA"/>
</dbReference>
<evidence type="ECO:0000259" key="2">
    <source>
        <dbReference type="SMART" id="SM01022"/>
    </source>
</evidence>
<dbReference type="Pfam" id="PF04266">
    <property type="entry name" value="ASCH"/>
    <property type="match status" value="1"/>
</dbReference>
<name>A0A1T5KQQ9_9MICO</name>
<evidence type="ECO:0000256" key="1">
    <source>
        <dbReference type="SAM" id="MobiDB-lite"/>
    </source>
</evidence>
<sequence length="175" mass="18998">MTDDANPGLDAEQADLITQFWDVARPSAGRTSHGGAVGERSENVVPPPAWSFGDSPELADELLALVVDGVKTGTAAAVWEYEAADEPLPRKGDLSIVLDGGGAPRLLIRTTQVDTVPFEEVTAEHAAAEGEGDRSLADWRAGHERYWRRTLAQIGREFDPTMPVVCERFKVLFRA</sequence>
<evidence type="ECO:0000313" key="4">
    <source>
        <dbReference type="Proteomes" id="UP000189777"/>
    </source>
</evidence>
<organism evidence="3 4">
    <name type="scientific">Krasilnikoviella flava</name>
    <dbReference type="NCBI Taxonomy" id="526729"/>
    <lineage>
        <taxon>Bacteria</taxon>
        <taxon>Bacillati</taxon>
        <taxon>Actinomycetota</taxon>
        <taxon>Actinomycetes</taxon>
        <taxon>Micrococcales</taxon>
        <taxon>Promicromonosporaceae</taxon>
        <taxon>Krasilnikoviella</taxon>
    </lineage>
</organism>
<gene>
    <name evidence="3" type="ORF">SAMN04324258_2237</name>
</gene>
<dbReference type="Proteomes" id="UP000189777">
    <property type="component" value="Unassembled WGS sequence"/>
</dbReference>
<dbReference type="CDD" id="cd06553">
    <property type="entry name" value="ASCH_Ef3133_like"/>
    <property type="match status" value="1"/>
</dbReference>
<dbReference type="SUPFAM" id="SSF88697">
    <property type="entry name" value="PUA domain-like"/>
    <property type="match status" value="1"/>
</dbReference>
<reference evidence="3 4" key="1">
    <citation type="submission" date="2017-02" db="EMBL/GenBank/DDBJ databases">
        <authorList>
            <person name="Peterson S.W."/>
        </authorList>
    </citation>
    <scope>NUCLEOTIDE SEQUENCE [LARGE SCALE GENOMIC DNA]</scope>
    <source>
        <strain evidence="3 4">DSM 21481</strain>
    </source>
</reference>
<dbReference type="OrthoDB" id="9807542at2"/>